<evidence type="ECO:0000313" key="2">
    <source>
        <dbReference type="Proteomes" id="UP001165960"/>
    </source>
</evidence>
<evidence type="ECO:0000313" key="1">
    <source>
        <dbReference type="EMBL" id="KAJ9072173.1"/>
    </source>
</evidence>
<dbReference type="EMBL" id="QTSX02003043">
    <property type="protein sequence ID" value="KAJ9072173.1"/>
    <property type="molecule type" value="Genomic_DNA"/>
</dbReference>
<name>A0ACC2TBW3_9FUNG</name>
<dbReference type="Proteomes" id="UP001165960">
    <property type="component" value="Unassembled WGS sequence"/>
</dbReference>
<sequence>MSLIMQEPLIPVEKVTSDLLYTTSEVELKNDEVVEDSDTAWGREKHVGIGNAIISTLVFLFSPLLVFYFWHALEHYQGSLLAPITAILESDRSLESWSLWTRKLFPTPTWEGFQLYGGGLYSMPSLTFISLQKLVMARKLPLDMFCLIGSMDLVFG</sequence>
<protein>
    <submittedName>
        <fullName evidence="1">Uncharacterized protein</fullName>
    </submittedName>
</protein>
<gene>
    <name evidence="1" type="ORF">DSO57_1030042</name>
</gene>
<reference evidence="1" key="1">
    <citation type="submission" date="2022-04" db="EMBL/GenBank/DDBJ databases">
        <title>Genome of the entomopathogenic fungus Entomophthora muscae.</title>
        <authorList>
            <person name="Elya C."/>
            <person name="Lovett B.R."/>
            <person name="Lee E."/>
            <person name="Macias A.M."/>
            <person name="Hajek A.E."/>
            <person name="De Bivort B.L."/>
            <person name="Kasson M.T."/>
            <person name="De Fine Licht H.H."/>
            <person name="Stajich J.E."/>
        </authorList>
    </citation>
    <scope>NUCLEOTIDE SEQUENCE</scope>
    <source>
        <strain evidence="1">Berkeley</strain>
    </source>
</reference>
<comment type="caution">
    <text evidence="1">The sequence shown here is derived from an EMBL/GenBank/DDBJ whole genome shotgun (WGS) entry which is preliminary data.</text>
</comment>
<accession>A0ACC2TBW3</accession>
<organism evidence="1 2">
    <name type="scientific">Entomophthora muscae</name>
    <dbReference type="NCBI Taxonomy" id="34485"/>
    <lineage>
        <taxon>Eukaryota</taxon>
        <taxon>Fungi</taxon>
        <taxon>Fungi incertae sedis</taxon>
        <taxon>Zoopagomycota</taxon>
        <taxon>Entomophthoromycotina</taxon>
        <taxon>Entomophthoromycetes</taxon>
        <taxon>Entomophthorales</taxon>
        <taxon>Entomophthoraceae</taxon>
        <taxon>Entomophthora</taxon>
    </lineage>
</organism>
<keyword evidence="2" id="KW-1185">Reference proteome</keyword>
<proteinExistence type="predicted"/>